<dbReference type="SUPFAM" id="SSF46785">
    <property type="entry name" value="Winged helix' DNA-binding domain"/>
    <property type="match status" value="1"/>
</dbReference>
<dbReference type="CDD" id="cd00090">
    <property type="entry name" value="HTH_ARSR"/>
    <property type="match status" value="1"/>
</dbReference>
<dbReference type="InterPro" id="IPR036388">
    <property type="entry name" value="WH-like_DNA-bd_sf"/>
</dbReference>
<dbReference type="RefSeq" id="WP_088978534.1">
    <property type="nucleotide sequence ID" value="NZ_LT607753.1"/>
</dbReference>
<dbReference type="Gene3D" id="1.10.10.10">
    <property type="entry name" value="Winged helix-like DNA-binding domain superfamily/Winged helix DNA-binding domain"/>
    <property type="match status" value="1"/>
</dbReference>
<keyword evidence="4" id="KW-1185">Reference proteome</keyword>
<dbReference type="GO" id="GO:0003700">
    <property type="term" value="F:DNA-binding transcription factor activity"/>
    <property type="evidence" value="ECO:0007669"/>
    <property type="project" value="InterPro"/>
</dbReference>
<feature type="region of interest" description="Disordered" evidence="1">
    <location>
        <begin position="98"/>
        <end position="119"/>
    </location>
</feature>
<protein>
    <submittedName>
        <fullName evidence="3">Transcriptional regulator, ArsR family</fullName>
    </submittedName>
</protein>
<dbReference type="SMART" id="SM00418">
    <property type="entry name" value="HTH_ARSR"/>
    <property type="match status" value="1"/>
</dbReference>
<name>A0A1C5JVD2_9ACTN</name>
<reference evidence="4" key="1">
    <citation type="submission" date="2016-06" db="EMBL/GenBank/DDBJ databases">
        <authorList>
            <person name="Varghese N."/>
            <person name="Submissions Spin"/>
        </authorList>
    </citation>
    <scope>NUCLEOTIDE SEQUENCE [LARGE SCALE GENOMIC DNA]</scope>
    <source>
        <strain evidence="4">DSM 45161</strain>
    </source>
</reference>
<evidence type="ECO:0000313" key="4">
    <source>
        <dbReference type="Proteomes" id="UP000198215"/>
    </source>
</evidence>
<dbReference type="PANTHER" id="PTHR38600">
    <property type="entry name" value="TRANSCRIPTIONAL REGULATORY PROTEIN"/>
    <property type="match status" value="1"/>
</dbReference>
<dbReference type="PANTHER" id="PTHR38600:SF1">
    <property type="entry name" value="TRANSCRIPTIONAL REGULATORY PROTEIN"/>
    <property type="match status" value="1"/>
</dbReference>
<accession>A0A1C5JVD2</accession>
<dbReference type="Pfam" id="PF12840">
    <property type="entry name" value="HTH_20"/>
    <property type="match status" value="1"/>
</dbReference>
<dbReference type="AlphaFoldDB" id="A0A1C5JVD2"/>
<evidence type="ECO:0000259" key="2">
    <source>
        <dbReference type="SMART" id="SM00418"/>
    </source>
</evidence>
<dbReference type="InterPro" id="IPR001845">
    <property type="entry name" value="HTH_ArsR_DNA-bd_dom"/>
</dbReference>
<dbReference type="OrthoDB" id="3399802at2"/>
<proteinExistence type="predicted"/>
<dbReference type="InterPro" id="IPR011991">
    <property type="entry name" value="ArsR-like_HTH"/>
</dbReference>
<dbReference type="InterPro" id="IPR036390">
    <property type="entry name" value="WH_DNA-bd_sf"/>
</dbReference>
<feature type="domain" description="HTH arsR-type" evidence="2">
    <location>
        <begin position="13"/>
        <end position="103"/>
    </location>
</feature>
<dbReference type="Proteomes" id="UP000198215">
    <property type="component" value="Chromosome I"/>
</dbReference>
<gene>
    <name evidence="3" type="ORF">GA0070614_5391</name>
</gene>
<sequence length="119" mass="12991">MSASEPTGDELLAVLATLANPHRLRVIAALSRERTYVSRLARDLGISRALLQLHLRKLEAAGLVSAQLELSPDGKAMKFYEVRPFAYRLTPAVIADAADTLSTDTEDSNRQEGARDGRT</sequence>
<feature type="compositionally biased region" description="Basic and acidic residues" evidence="1">
    <location>
        <begin position="107"/>
        <end position="119"/>
    </location>
</feature>
<organism evidence="3 4">
    <name type="scientific">Micromonospora coxensis</name>
    <dbReference type="NCBI Taxonomy" id="356852"/>
    <lineage>
        <taxon>Bacteria</taxon>
        <taxon>Bacillati</taxon>
        <taxon>Actinomycetota</taxon>
        <taxon>Actinomycetes</taxon>
        <taxon>Micromonosporales</taxon>
        <taxon>Micromonosporaceae</taxon>
        <taxon>Micromonospora</taxon>
    </lineage>
</organism>
<dbReference type="EMBL" id="LT607753">
    <property type="protein sequence ID" value="SCG74199.1"/>
    <property type="molecule type" value="Genomic_DNA"/>
</dbReference>
<evidence type="ECO:0000313" key="3">
    <source>
        <dbReference type="EMBL" id="SCG74199.1"/>
    </source>
</evidence>
<evidence type="ECO:0000256" key="1">
    <source>
        <dbReference type="SAM" id="MobiDB-lite"/>
    </source>
</evidence>